<protein>
    <recommendedName>
        <fullName evidence="4">Arylsulfotransferase (ASST)</fullName>
    </recommendedName>
</protein>
<dbReference type="GeneID" id="68613393"/>
<accession>A0AAV3UK78</accession>
<dbReference type="Pfam" id="PF14269">
    <property type="entry name" value="Arylsulfotran_2"/>
    <property type="match status" value="1"/>
</dbReference>
<evidence type="ECO:0008006" key="4">
    <source>
        <dbReference type="Google" id="ProtNLM"/>
    </source>
</evidence>
<dbReference type="InterPro" id="IPR011042">
    <property type="entry name" value="6-blade_b-propeller_TolB-like"/>
</dbReference>
<evidence type="ECO:0000313" key="3">
    <source>
        <dbReference type="Proteomes" id="UP001501729"/>
    </source>
</evidence>
<dbReference type="RefSeq" id="WP_227773208.1">
    <property type="nucleotide sequence ID" value="NZ_BAABKX010000014.1"/>
</dbReference>
<reference evidence="2 3" key="1">
    <citation type="journal article" date="2019" name="Int. J. Syst. Evol. Microbiol.">
        <title>The Global Catalogue of Microorganisms (GCM) 10K type strain sequencing project: providing services to taxonomists for standard genome sequencing and annotation.</title>
        <authorList>
            <consortium name="The Broad Institute Genomics Platform"/>
            <consortium name="The Broad Institute Genome Sequencing Center for Infectious Disease"/>
            <person name="Wu L."/>
            <person name="Ma J."/>
        </authorList>
    </citation>
    <scope>NUCLEOTIDE SEQUENCE [LARGE SCALE GENOMIC DNA]</scope>
    <source>
        <strain evidence="2 3">JCM 17504</strain>
    </source>
</reference>
<keyword evidence="1" id="KW-0812">Transmembrane</keyword>
<keyword evidence="1" id="KW-1133">Transmembrane helix</keyword>
<dbReference type="EMBL" id="BAABKX010000014">
    <property type="protein sequence ID" value="GAA5054871.1"/>
    <property type="molecule type" value="Genomic_DNA"/>
</dbReference>
<dbReference type="Proteomes" id="UP001501729">
    <property type="component" value="Unassembled WGS sequence"/>
</dbReference>
<dbReference type="InterPro" id="IPR053143">
    <property type="entry name" value="Arylsulfate_ST"/>
</dbReference>
<organism evidence="2 3">
    <name type="scientific">Haladaptatus pallidirubidus</name>
    <dbReference type="NCBI Taxonomy" id="1008152"/>
    <lineage>
        <taxon>Archaea</taxon>
        <taxon>Methanobacteriati</taxon>
        <taxon>Methanobacteriota</taxon>
        <taxon>Stenosarchaea group</taxon>
        <taxon>Halobacteria</taxon>
        <taxon>Halobacteriales</taxon>
        <taxon>Haladaptataceae</taxon>
        <taxon>Haladaptatus</taxon>
    </lineage>
</organism>
<gene>
    <name evidence="2" type="ORF">GCM10025751_33930</name>
</gene>
<proteinExistence type="predicted"/>
<dbReference type="SUPFAM" id="SSF101898">
    <property type="entry name" value="NHL repeat"/>
    <property type="match status" value="1"/>
</dbReference>
<keyword evidence="3" id="KW-1185">Reference proteome</keyword>
<feature type="transmembrane region" description="Helical" evidence="1">
    <location>
        <begin position="430"/>
        <end position="452"/>
    </location>
</feature>
<evidence type="ECO:0000256" key="1">
    <source>
        <dbReference type="SAM" id="Phobius"/>
    </source>
</evidence>
<dbReference type="PANTHER" id="PTHR35340:SF5">
    <property type="entry name" value="ASST-DOMAIN-CONTAINING PROTEIN"/>
    <property type="match status" value="1"/>
</dbReference>
<name>A0AAV3UK78_9EURY</name>
<comment type="caution">
    <text evidence="2">The sequence shown here is derived from an EMBL/GenBank/DDBJ whole genome shotgun (WGS) entry which is preliminary data.</text>
</comment>
<dbReference type="InterPro" id="IPR039535">
    <property type="entry name" value="ASST-like"/>
</dbReference>
<sequence>MDWTERLPPRPWLVRGVVLLLVVSLLAPSAVSAITYDQEESNLTKGTIEEPANGTTVISVQGYHFQGQGNKKKPARLVAVGPNGNIEWVHNGSKEGASWFYDVDPLDNGNLLVTSTQRGGTLVYEYNPETKEKEWEQFLEIHDTHDIDLINNGTQLLVANMRAYNESTGQNDDRLFVYDLEDDEITWEWYFRSHYEKKDGGDYTNDWTHVNDVDKIGPGKYMADPRNMDEVIVVDRESKEVTMKLGEDGNYDTLQEQHNPDYLESESGDPTILVADSENHRIVEYEKRGSDWESTWEMGSSEKFNWPRDADRLPNGNTLITDSSNHRVIEVTPEGEIVWEFYSPWLPYDAERVTSGDGSNGPTMADHGTTGEYQVSGSANIDPGTGDRVKMSVLLGNTFSGTAIEDDMREYGEVWDQATPFIRPIWMNEYAFIAAIFAILLVLGWLVGELVYQRRRIYYGVKHRFA</sequence>
<dbReference type="PANTHER" id="PTHR35340">
    <property type="entry name" value="PQQ ENZYME REPEAT PROTEIN-RELATED"/>
    <property type="match status" value="1"/>
</dbReference>
<keyword evidence="1" id="KW-0472">Membrane</keyword>
<dbReference type="Gene3D" id="2.120.10.30">
    <property type="entry name" value="TolB, C-terminal domain"/>
    <property type="match status" value="1"/>
</dbReference>
<dbReference type="AlphaFoldDB" id="A0AAV3UK78"/>
<evidence type="ECO:0000313" key="2">
    <source>
        <dbReference type="EMBL" id="GAA5054871.1"/>
    </source>
</evidence>